<dbReference type="InterPro" id="IPR029063">
    <property type="entry name" value="SAM-dependent_MTases_sf"/>
</dbReference>
<dbReference type="Proteomes" id="UP000305906">
    <property type="component" value="Unassembled WGS sequence"/>
</dbReference>
<keyword evidence="1" id="KW-0808">Transferase</keyword>
<keyword evidence="2" id="KW-1185">Reference proteome</keyword>
<protein>
    <submittedName>
        <fullName evidence="1">SAM-dependent methyltransferase</fullName>
    </submittedName>
</protein>
<dbReference type="Gene3D" id="3.40.50.150">
    <property type="entry name" value="Vaccinia Virus protein VP39"/>
    <property type="match status" value="1"/>
</dbReference>
<dbReference type="EMBL" id="VBZC01000010">
    <property type="protein sequence ID" value="TLS46093.1"/>
    <property type="molecule type" value="Genomic_DNA"/>
</dbReference>
<gene>
    <name evidence="1" type="ORF">FE633_11140</name>
</gene>
<dbReference type="GO" id="GO:0032259">
    <property type="term" value="P:methylation"/>
    <property type="evidence" value="ECO:0007669"/>
    <property type="project" value="UniProtKB-KW"/>
</dbReference>
<sequence>MIRPSGGLPLPSEIDTSIPSSARIWNYWMGGKDNYEVDRVAGDAYRKIAPQVVPMARESRKYLIRGVTLLAGELGIRQFLDIGTGMPAYDNTHEVAQRIAPEARVVYVDNDPIVLAHARALLYNTSPQGSTDHLNADLRDPEKMLDAARRILDFTQPVALMLMGILGHVPDYEEAKAIVRHLQAALPAGSYFMHYDRINTDAELTKAQQGYNETGAVPYALRSIKQLAAYYEGLEVLEPGIVSCPLWRPESRVSPEPTDIYGGIARKP</sequence>
<reference evidence="1 2" key="1">
    <citation type="submission" date="2019-05" db="EMBL/GenBank/DDBJ databases">
        <title>Streptomyces sp. NEAU-C151, a novel actinomycete isolated from soil.</title>
        <authorList>
            <person name="Han L."/>
            <person name="Jiang H."/>
        </authorList>
    </citation>
    <scope>NUCLEOTIDE SEQUENCE [LARGE SCALE GENOMIC DNA]</scope>
    <source>
        <strain evidence="1 2">NEAU-C151</strain>
    </source>
</reference>
<keyword evidence="1" id="KW-0489">Methyltransferase</keyword>
<organism evidence="1 2">
    <name type="scientific">Streptomyces montanus</name>
    <dbReference type="NCBI Taxonomy" id="2580423"/>
    <lineage>
        <taxon>Bacteria</taxon>
        <taxon>Bacillati</taxon>
        <taxon>Actinomycetota</taxon>
        <taxon>Actinomycetes</taxon>
        <taxon>Kitasatosporales</taxon>
        <taxon>Streptomycetaceae</taxon>
        <taxon>Streptomyces</taxon>
    </lineage>
</organism>
<dbReference type="SUPFAM" id="SSF53335">
    <property type="entry name" value="S-adenosyl-L-methionine-dependent methyltransferases"/>
    <property type="match status" value="1"/>
</dbReference>
<dbReference type="AlphaFoldDB" id="A0A5R9FZD1"/>
<evidence type="ECO:0000313" key="2">
    <source>
        <dbReference type="Proteomes" id="UP000305906"/>
    </source>
</evidence>
<dbReference type="RefSeq" id="WP_138044967.1">
    <property type="nucleotide sequence ID" value="NZ_VBZC01000010.1"/>
</dbReference>
<name>A0A5R9FZD1_9ACTN</name>
<dbReference type="PIRSF" id="PIRSF017393">
    <property type="entry name" value="MTase_SAV2177"/>
    <property type="match status" value="1"/>
</dbReference>
<evidence type="ECO:0000313" key="1">
    <source>
        <dbReference type="EMBL" id="TLS46093.1"/>
    </source>
</evidence>
<accession>A0A5R9FZD1</accession>
<dbReference type="GO" id="GO:0008168">
    <property type="term" value="F:methyltransferase activity"/>
    <property type="evidence" value="ECO:0007669"/>
    <property type="project" value="UniProtKB-KW"/>
</dbReference>
<proteinExistence type="predicted"/>
<dbReference type="InterPro" id="IPR006764">
    <property type="entry name" value="SAM_dep_MeTrfase_SAV2177_type"/>
</dbReference>
<dbReference type="Pfam" id="PF04672">
    <property type="entry name" value="Methyltransf_19"/>
    <property type="match status" value="1"/>
</dbReference>
<comment type="caution">
    <text evidence="1">The sequence shown here is derived from an EMBL/GenBank/DDBJ whole genome shotgun (WGS) entry which is preliminary data.</text>
</comment>